<dbReference type="EMBL" id="JAJSOF020000027">
    <property type="protein sequence ID" value="KAJ4433929.1"/>
    <property type="molecule type" value="Genomic_DNA"/>
</dbReference>
<feature type="compositionally biased region" description="Basic and acidic residues" evidence="1">
    <location>
        <begin position="150"/>
        <end position="161"/>
    </location>
</feature>
<feature type="compositionally biased region" description="Polar residues" evidence="1">
    <location>
        <begin position="135"/>
        <end position="149"/>
    </location>
</feature>
<feature type="region of interest" description="Disordered" evidence="1">
    <location>
        <begin position="135"/>
        <end position="179"/>
    </location>
</feature>
<keyword evidence="3" id="KW-1185">Reference proteome</keyword>
<organism evidence="2 3">
    <name type="scientific">Periplaneta americana</name>
    <name type="common">American cockroach</name>
    <name type="synonym">Blatta americana</name>
    <dbReference type="NCBI Taxonomy" id="6978"/>
    <lineage>
        <taxon>Eukaryota</taxon>
        <taxon>Metazoa</taxon>
        <taxon>Ecdysozoa</taxon>
        <taxon>Arthropoda</taxon>
        <taxon>Hexapoda</taxon>
        <taxon>Insecta</taxon>
        <taxon>Pterygota</taxon>
        <taxon>Neoptera</taxon>
        <taxon>Polyneoptera</taxon>
        <taxon>Dictyoptera</taxon>
        <taxon>Blattodea</taxon>
        <taxon>Blattoidea</taxon>
        <taxon>Blattidae</taxon>
        <taxon>Blattinae</taxon>
        <taxon>Periplaneta</taxon>
    </lineage>
</organism>
<sequence>MQVVVITEDVQNVHLLLEYRPHIDVSLTCEHDPKLQEYCVCPQNMPQFDSERIPNQAPETNKPMILNGPTSRNREGSDQLSEICGNGVMNVKNVRSWVRQFKEGRVLCDNEPKEPRPCTSQSVTIGRVELSYTGAQNGEENPRTLPQRQDFQHQTKADDKHQRHGTPRGTPEMEMGRPRVETPRLQMGAYFHHVGSTHREAKPRKTWDQMGGLLQEPSWTPVVQNSQEPRRMEIATVCQYRVRVQVYTHKRRTKLI</sequence>
<proteinExistence type="predicted"/>
<comment type="caution">
    <text evidence="2">The sequence shown here is derived from an EMBL/GenBank/DDBJ whole genome shotgun (WGS) entry which is preliminary data.</text>
</comment>
<gene>
    <name evidence="2" type="ORF">ANN_16247</name>
</gene>
<reference evidence="2 3" key="1">
    <citation type="journal article" date="2022" name="Allergy">
        <title>Genome assembly and annotation of Periplaneta americana reveal a comprehensive cockroach allergen profile.</title>
        <authorList>
            <person name="Wang L."/>
            <person name="Xiong Q."/>
            <person name="Saelim N."/>
            <person name="Wang L."/>
            <person name="Nong W."/>
            <person name="Wan A.T."/>
            <person name="Shi M."/>
            <person name="Liu X."/>
            <person name="Cao Q."/>
            <person name="Hui J.H.L."/>
            <person name="Sookrung N."/>
            <person name="Leung T.F."/>
            <person name="Tungtrongchitr A."/>
            <person name="Tsui S.K.W."/>
        </authorList>
    </citation>
    <scope>NUCLEOTIDE SEQUENCE [LARGE SCALE GENOMIC DNA]</scope>
    <source>
        <strain evidence="2">PWHHKU_190912</strain>
    </source>
</reference>
<evidence type="ECO:0000256" key="1">
    <source>
        <dbReference type="SAM" id="MobiDB-lite"/>
    </source>
</evidence>
<accession>A0ABQ8SIF6</accession>
<name>A0ABQ8SIF6_PERAM</name>
<dbReference type="Proteomes" id="UP001148838">
    <property type="component" value="Unassembled WGS sequence"/>
</dbReference>
<evidence type="ECO:0000313" key="2">
    <source>
        <dbReference type="EMBL" id="KAJ4433929.1"/>
    </source>
</evidence>
<evidence type="ECO:0000313" key="3">
    <source>
        <dbReference type="Proteomes" id="UP001148838"/>
    </source>
</evidence>
<feature type="region of interest" description="Disordered" evidence="1">
    <location>
        <begin position="51"/>
        <end position="78"/>
    </location>
</feature>
<protein>
    <submittedName>
        <fullName evidence="2">Uncharacterized protein</fullName>
    </submittedName>
</protein>